<comment type="caution">
    <text evidence="1">The sequence shown here is derived from an EMBL/GenBank/DDBJ whole genome shotgun (WGS) entry which is preliminary data.</text>
</comment>
<reference evidence="1 2" key="1">
    <citation type="submission" date="2014-12" db="EMBL/GenBank/DDBJ databases">
        <title>The genome sequence of Methanohalophilus portucalensis strain FDF1.</title>
        <authorList>
            <person name="Lai M.-C."/>
            <person name="Lai S.-J."/>
        </authorList>
    </citation>
    <scope>NUCLEOTIDE SEQUENCE [LARGE SCALE GENOMIC DNA]</scope>
    <source>
        <strain evidence="1 2">FDF-1</strain>
    </source>
</reference>
<name>A0A1L9C241_9EURY</name>
<protein>
    <submittedName>
        <fullName evidence="1">Uncharacterized protein</fullName>
    </submittedName>
</protein>
<organism evidence="1 2">
    <name type="scientific">Methanohalophilus portucalensis FDF-1</name>
    <dbReference type="NCBI Taxonomy" id="523843"/>
    <lineage>
        <taxon>Archaea</taxon>
        <taxon>Methanobacteriati</taxon>
        <taxon>Methanobacteriota</taxon>
        <taxon>Stenosarchaea group</taxon>
        <taxon>Methanomicrobia</taxon>
        <taxon>Methanosarcinales</taxon>
        <taxon>Methanosarcinaceae</taxon>
        <taxon>Methanohalophilus</taxon>
    </lineage>
</organism>
<sequence length="30" mass="3384">MDRIENKNKNATTTVTYSCPECGLSYTVDE</sequence>
<dbReference type="EMBL" id="JWTK01000008">
    <property type="protein sequence ID" value="OJH48516.1"/>
    <property type="molecule type" value="Genomic_DNA"/>
</dbReference>
<dbReference type="Proteomes" id="UP000185713">
    <property type="component" value="Unassembled WGS sequence"/>
</dbReference>
<gene>
    <name evidence="1" type="ORF">MPF_1987</name>
</gene>
<evidence type="ECO:0000313" key="2">
    <source>
        <dbReference type="Proteomes" id="UP000185713"/>
    </source>
</evidence>
<proteinExistence type="predicted"/>
<dbReference type="AlphaFoldDB" id="A0A1L9C241"/>
<evidence type="ECO:0000313" key="1">
    <source>
        <dbReference type="EMBL" id="OJH48516.1"/>
    </source>
</evidence>
<accession>A0A1L9C241</accession>